<keyword evidence="4" id="KW-1185">Reference proteome</keyword>
<organism evidence="3 4">
    <name type="scientific">Thioalkalivibrio versutus</name>
    <dbReference type="NCBI Taxonomy" id="106634"/>
    <lineage>
        <taxon>Bacteria</taxon>
        <taxon>Pseudomonadati</taxon>
        <taxon>Pseudomonadota</taxon>
        <taxon>Gammaproteobacteria</taxon>
        <taxon>Chromatiales</taxon>
        <taxon>Ectothiorhodospiraceae</taxon>
        <taxon>Thioalkalivibrio</taxon>
    </lineage>
</organism>
<sequence>MSRRHSIARHPLLAGIAFQAALIPLALILARVADISLGEQIDWNLDAVALGALAVLPMLVLLGALASSGWGPYRALADQVRDFVRQLFRHALPGAVLLISLLAGIGEELLVRGVLQGWLTERWSPEWAIVAAAIVFGLAHSISRLYFVFATVIGLYLGVLYHLTGNLLVVIVTHALYDWIVIHWYLRSRDAGRGGA</sequence>
<evidence type="ECO:0000256" key="1">
    <source>
        <dbReference type="SAM" id="Phobius"/>
    </source>
</evidence>
<reference evidence="3 4" key="1">
    <citation type="submission" date="2015-04" db="EMBL/GenBank/DDBJ databases">
        <title>Complete Sequence for the Genome of the Thioalkalivibrio versutus D301.</title>
        <authorList>
            <person name="Mu T."/>
            <person name="Zhou J."/>
            <person name="Xu X."/>
        </authorList>
    </citation>
    <scope>NUCLEOTIDE SEQUENCE [LARGE SCALE GENOMIC DNA]</scope>
    <source>
        <strain evidence="3 4">D301</strain>
    </source>
</reference>
<dbReference type="InterPro" id="IPR003675">
    <property type="entry name" value="Rce1/LyrA-like_dom"/>
</dbReference>
<dbReference type="Proteomes" id="UP000064201">
    <property type="component" value="Chromosome"/>
</dbReference>
<keyword evidence="1" id="KW-0472">Membrane</keyword>
<accession>A0A0G3G4Z5</accession>
<feature type="domain" description="CAAX prenyl protease 2/Lysostaphin resistance protein A-like" evidence="2">
    <location>
        <begin position="94"/>
        <end position="180"/>
    </location>
</feature>
<feature type="transmembrane region" description="Helical" evidence="1">
    <location>
        <begin position="127"/>
        <end position="160"/>
    </location>
</feature>
<dbReference type="KEGG" id="tvr:TVD_08770"/>
<evidence type="ECO:0000259" key="2">
    <source>
        <dbReference type="Pfam" id="PF02517"/>
    </source>
</evidence>
<dbReference type="Pfam" id="PF02517">
    <property type="entry name" value="Rce1-like"/>
    <property type="match status" value="1"/>
</dbReference>
<keyword evidence="1" id="KW-1133">Transmembrane helix</keyword>
<keyword evidence="1" id="KW-0812">Transmembrane</keyword>
<dbReference type="GO" id="GO:0004175">
    <property type="term" value="F:endopeptidase activity"/>
    <property type="evidence" value="ECO:0007669"/>
    <property type="project" value="UniProtKB-ARBA"/>
</dbReference>
<name>A0A0G3G4Z5_9GAMM</name>
<feature type="transmembrane region" description="Helical" evidence="1">
    <location>
        <begin position="12"/>
        <end position="33"/>
    </location>
</feature>
<dbReference type="STRING" id="106634.TVD_08770"/>
<dbReference type="AlphaFoldDB" id="A0A0G3G4Z5"/>
<dbReference type="OrthoDB" id="118729at2"/>
<dbReference type="PANTHER" id="PTHR36435:SF1">
    <property type="entry name" value="CAAX AMINO TERMINAL PROTEASE FAMILY PROTEIN"/>
    <property type="match status" value="1"/>
</dbReference>
<dbReference type="PANTHER" id="PTHR36435">
    <property type="entry name" value="SLR1288 PROTEIN"/>
    <property type="match status" value="1"/>
</dbReference>
<dbReference type="InterPro" id="IPR052710">
    <property type="entry name" value="CAAX_protease"/>
</dbReference>
<feature type="transmembrane region" description="Helical" evidence="1">
    <location>
        <begin position="87"/>
        <end position="107"/>
    </location>
</feature>
<evidence type="ECO:0000313" key="3">
    <source>
        <dbReference type="EMBL" id="AKJ95444.1"/>
    </source>
</evidence>
<dbReference type="EMBL" id="CP011367">
    <property type="protein sequence ID" value="AKJ95444.1"/>
    <property type="molecule type" value="Genomic_DNA"/>
</dbReference>
<gene>
    <name evidence="3" type="ORF">TVD_08770</name>
</gene>
<protein>
    <recommendedName>
        <fullName evidence="2">CAAX prenyl protease 2/Lysostaphin resistance protein A-like domain-containing protein</fullName>
    </recommendedName>
</protein>
<dbReference type="RefSeq" id="WP_047251378.1">
    <property type="nucleotide sequence ID" value="NZ_CP011367.1"/>
</dbReference>
<feature type="transmembrane region" description="Helical" evidence="1">
    <location>
        <begin position="45"/>
        <end position="66"/>
    </location>
</feature>
<evidence type="ECO:0000313" key="4">
    <source>
        <dbReference type="Proteomes" id="UP000064201"/>
    </source>
</evidence>
<dbReference type="PATRIC" id="fig|106634.4.peg.1793"/>
<proteinExistence type="predicted"/>
<dbReference type="GO" id="GO:0080120">
    <property type="term" value="P:CAAX-box protein maturation"/>
    <property type="evidence" value="ECO:0007669"/>
    <property type="project" value="UniProtKB-ARBA"/>
</dbReference>